<gene>
    <name evidence="2" type="ORF">PR048_013178</name>
</gene>
<proteinExistence type="predicted"/>
<comment type="caution">
    <text evidence="2">The sequence shown here is derived from an EMBL/GenBank/DDBJ whole genome shotgun (WGS) entry which is preliminary data.</text>
</comment>
<dbReference type="Proteomes" id="UP001159363">
    <property type="component" value="Chromosome X"/>
</dbReference>
<name>A0ABQ9HRG3_9NEOP</name>
<accession>A0ABQ9HRG3</accession>
<feature type="compositionally biased region" description="Basic residues" evidence="1">
    <location>
        <begin position="10"/>
        <end position="19"/>
    </location>
</feature>
<dbReference type="EMBL" id="JARBHB010000004">
    <property type="protein sequence ID" value="KAJ8886964.1"/>
    <property type="molecule type" value="Genomic_DNA"/>
</dbReference>
<evidence type="ECO:0000256" key="1">
    <source>
        <dbReference type="SAM" id="MobiDB-lite"/>
    </source>
</evidence>
<keyword evidence="3" id="KW-1185">Reference proteome</keyword>
<feature type="non-terminal residue" evidence="2">
    <location>
        <position position="239"/>
    </location>
</feature>
<evidence type="ECO:0000313" key="3">
    <source>
        <dbReference type="Proteomes" id="UP001159363"/>
    </source>
</evidence>
<reference evidence="2 3" key="1">
    <citation type="submission" date="2023-02" db="EMBL/GenBank/DDBJ databases">
        <title>LHISI_Scaffold_Assembly.</title>
        <authorList>
            <person name="Stuart O.P."/>
            <person name="Cleave R."/>
            <person name="Magrath M.J.L."/>
            <person name="Mikheyev A.S."/>
        </authorList>
    </citation>
    <scope>NUCLEOTIDE SEQUENCE [LARGE SCALE GENOMIC DNA]</scope>
    <source>
        <strain evidence="2">Daus_M_001</strain>
        <tissue evidence="2">Leg muscle</tissue>
    </source>
</reference>
<evidence type="ECO:0000313" key="2">
    <source>
        <dbReference type="EMBL" id="KAJ8886964.1"/>
    </source>
</evidence>
<sequence>MMRDMIARFHTPRSKRPGRRSGEETPLRLVEIHFVQRIPSSEPRPRDCHDVRLAGKTVHMNMSLESVPFRRSDARADVCRRGVLRSRIWSDLEVGCLPACLPPLARWRSGNSLETHSGGSGFDSRPGNPDFGLPWFSEITPGECWDGSLTKAKADSFPTHLWREKKAELARDMELPHGGNTKCLVCALEVSWCITCQPVGVRSRIRASGGLVGGTWLEALGWRHAPGCVCWCHTASWFI</sequence>
<organism evidence="2 3">
    <name type="scientific">Dryococelus australis</name>
    <dbReference type="NCBI Taxonomy" id="614101"/>
    <lineage>
        <taxon>Eukaryota</taxon>
        <taxon>Metazoa</taxon>
        <taxon>Ecdysozoa</taxon>
        <taxon>Arthropoda</taxon>
        <taxon>Hexapoda</taxon>
        <taxon>Insecta</taxon>
        <taxon>Pterygota</taxon>
        <taxon>Neoptera</taxon>
        <taxon>Polyneoptera</taxon>
        <taxon>Phasmatodea</taxon>
        <taxon>Verophasmatodea</taxon>
        <taxon>Anareolatae</taxon>
        <taxon>Phasmatidae</taxon>
        <taxon>Eurycanthinae</taxon>
        <taxon>Dryococelus</taxon>
    </lineage>
</organism>
<protein>
    <submittedName>
        <fullName evidence="2">Uncharacterized protein</fullName>
    </submittedName>
</protein>
<feature type="region of interest" description="Disordered" evidence="1">
    <location>
        <begin position="1"/>
        <end position="25"/>
    </location>
</feature>